<comment type="subcellular location">
    <subcellularLocation>
        <location evidence="2">Cytoplasm</location>
    </subcellularLocation>
</comment>
<sequence>MAGIYLHIPFCRKACHYCNFHFSTLLKNKNAMVDAILKEISREAYKLKGQPVETIYFGGGTPSLLTEEELDHLMEMLFRSFDVSAGAEITFEVNPDDITRESLAAWKKSGINRLSIGVQSFRDEDLAWMNRAHNSGEALNGIQLARDAGFNNLTIDLIYGTPGLSDKAWEENVQKAISLGVPHLSCYALTVEPKTRLEKMIRTHQAADTDPEQQSRQFLLLMDWLRAAGYEHYEISNFARPGFRSRHNSAYWQGVPYLGFGPGAHSYNGKTRSWNLANNALFMQGIEKDIPVSEEEVLTTSNRINEYIMTSLRTAEGMDMRKISDEYGDEYAKAVGDRIGKYQSSGQLIQENGVIRLTNEGKLFADGIAADLFC</sequence>
<dbReference type="SFLD" id="SFLDF00562">
    <property type="entry name" value="HemN-like__clustered_with_heat"/>
    <property type="match status" value="1"/>
</dbReference>
<dbReference type="SFLD" id="SFLDG01065">
    <property type="entry name" value="anaerobic_coproporphyrinogen-I"/>
    <property type="match status" value="1"/>
</dbReference>
<keyword evidence="5" id="KW-1185">Reference proteome</keyword>
<reference evidence="4 5" key="1">
    <citation type="submission" date="2014-11" db="EMBL/GenBank/DDBJ databases">
        <title>Genome sequence of Flavihumibacter solisilvae 3-3.</title>
        <authorList>
            <person name="Zhou G."/>
            <person name="Li M."/>
            <person name="Wang G."/>
        </authorList>
    </citation>
    <scope>NUCLEOTIDE SEQUENCE [LARGE SCALE GENOMIC DNA]</scope>
    <source>
        <strain evidence="4 5">3-3</strain>
    </source>
</reference>
<evidence type="ECO:0000313" key="4">
    <source>
        <dbReference type="EMBL" id="KIC94582.1"/>
    </source>
</evidence>
<dbReference type="RefSeq" id="WP_039139794.1">
    <property type="nucleotide sequence ID" value="NZ_JSVC01000011.1"/>
</dbReference>
<dbReference type="CDD" id="cd01335">
    <property type="entry name" value="Radical_SAM"/>
    <property type="match status" value="1"/>
</dbReference>
<dbReference type="OrthoDB" id="9808022at2"/>
<evidence type="ECO:0000259" key="3">
    <source>
        <dbReference type="PROSITE" id="PS51918"/>
    </source>
</evidence>
<keyword evidence="2" id="KW-0004">4Fe-4S</keyword>
<dbReference type="Pfam" id="PF04055">
    <property type="entry name" value="Radical_SAM"/>
    <property type="match status" value="1"/>
</dbReference>
<dbReference type="SUPFAM" id="SSF102114">
    <property type="entry name" value="Radical SAM enzymes"/>
    <property type="match status" value="1"/>
</dbReference>
<comment type="similarity">
    <text evidence="1">Belongs to the anaerobic coproporphyrinogen-III oxidase family. HemW subfamily.</text>
</comment>
<keyword evidence="2" id="KW-0143">Chaperone</keyword>
<dbReference type="InterPro" id="IPR023404">
    <property type="entry name" value="rSAM_horseshoe"/>
</dbReference>
<dbReference type="InterPro" id="IPR010723">
    <property type="entry name" value="HemN_C"/>
</dbReference>
<dbReference type="InterPro" id="IPR006638">
    <property type="entry name" value="Elp3/MiaA/NifB-like_rSAM"/>
</dbReference>
<dbReference type="SFLD" id="SFLDS00029">
    <property type="entry name" value="Radical_SAM"/>
    <property type="match status" value="1"/>
</dbReference>
<dbReference type="GO" id="GO:0004109">
    <property type="term" value="F:coproporphyrinogen oxidase activity"/>
    <property type="evidence" value="ECO:0007669"/>
    <property type="project" value="InterPro"/>
</dbReference>
<keyword evidence="2" id="KW-0963">Cytoplasm</keyword>
<name>A0A0C1L3J8_9BACT</name>
<comment type="function">
    <text evidence="2">Probably acts as a heme chaperone, transferring heme to an unknown acceptor. Binds one molecule of heme per monomer, possibly covalently. Binds 1 [4Fe-4S] cluster. The cluster is coordinated with 3 cysteines and an exchangeable S-adenosyl-L-methionine.</text>
</comment>
<dbReference type="InterPro" id="IPR058240">
    <property type="entry name" value="rSAM_sf"/>
</dbReference>
<keyword evidence="2" id="KW-0479">Metal-binding</keyword>
<protein>
    <recommendedName>
        <fullName evidence="2">Heme chaperone HemW</fullName>
    </recommendedName>
</protein>
<dbReference type="GO" id="GO:0005737">
    <property type="term" value="C:cytoplasm"/>
    <property type="evidence" value="ECO:0007669"/>
    <property type="project" value="UniProtKB-SubCell"/>
</dbReference>
<accession>A0A0C1L3J8</accession>
<dbReference type="AlphaFoldDB" id="A0A0C1L3J8"/>
<dbReference type="STRING" id="1349421.OI18_10765"/>
<comment type="caution">
    <text evidence="4">The sequence shown here is derived from an EMBL/GenBank/DDBJ whole genome shotgun (WGS) entry which is preliminary data.</text>
</comment>
<dbReference type="Pfam" id="PF06969">
    <property type="entry name" value="HemN_C"/>
    <property type="match status" value="1"/>
</dbReference>
<evidence type="ECO:0000256" key="2">
    <source>
        <dbReference type="RuleBase" id="RU364116"/>
    </source>
</evidence>
<organism evidence="4 5">
    <name type="scientific">Flavihumibacter solisilvae</name>
    <dbReference type="NCBI Taxonomy" id="1349421"/>
    <lineage>
        <taxon>Bacteria</taxon>
        <taxon>Pseudomonadati</taxon>
        <taxon>Bacteroidota</taxon>
        <taxon>Chitinophagia</taxon>
        <taxon>Chitinophagales</taxon>
        <taxon>Chitinophagaceae</taxon>
        <taxon>Flavihumibacter</taxon>
    </lineage>
</organism>
<evidence type="ECO:0000313" key="5">
    <source>
        <dbReference type="Proteomes" id="UP000031408"/>
    </source>
</evidence>
<dbReference type="PANTHER" id="PTHR13932">
    <property type="entry name" value="COPROPORPHYRINIGEN III OXIDASE"/>
    <property type="match status" value="1"/>
</dbReference>
<dbReference type="PROSITE" id="PS51918">
    <property type="entry name" value="RADICAL_SAM"/>
    <property type="match status" value="1"/>
</dbReference>
<dbReference type="InterPro" id="IPR034505">
    <property type="entry name" value="Coproporphyrinogen-III_oxidase"/>
</dbReference>
<dbReference type="GO" id="GO:0006779">
    <property type="term" value="P:porphyrin-containing compound biosynthetic process"/>
    <property type="evidence" value="ECO:0007669"/>
    <property type="project" value="InterPro"/>
</dbReference>
<dbReference type="Gene3D" id="3.80.30.20">
    <property type="entry name" value="tm_1862 like domain"/>
    <property type="match status" value="1"/>
</dbReference>
<keyword evidence="2" id="KW-0949">S-adenosyl-L-methionine</keyword>
<dbReference type="SFLD" id="SFLDF00288">
    <property type="entry name" value="HemN-like__clustered_with_nucl"/>
    <property type="match status" value="1"/>
</dbReference>
<keyword evidence="2" id="KW-0408">Iron</keyword>
<dbReference type="InterPro" id="IPR007197">
    <property type="entry name" value="rSAM"/>
</dbReference>
<dbReference type="InterPro" id="IPR004559">
    <property type="entry name" value="HemW-like"/>
</dbReference>
<dbReference type="EMBL" id="JSVC01000011">
    <property type="protein sequence ID" value="KIC94582.1"/>
    <property type="molecule type" value="Genomic_DNA"/>
</dbReference>
<dbReference type="PANTHER" id="PTHR13932:SF5">
    <property type="entry name" value="RADICAL S-ADENOSYL METHIONINE DOMAIN-CONTAINING PROTEIN 1, MITOCHONDRIAL"/>
    <property type="match status" value="1"/>
</dbReference>
<evidence type="ECO:0000256" key="1">
    <source>
        <dbReference type="ARBA" id="ARBA00006100"/>
    </source>
</evidence>
<keyword evidence="2" id="KW-0349">Heme</keyword>
<feature type="domain" description="Radical SAM core" evidence="3">
    <location>
        <begin position="1"/>
        <end position="231"/>
    </location>
</feature>
<keyword evidence="2" id="KW-0411">Iron-sulfur</keyword>
<gene>
    <name evidence="4" type="ORF">OI18_10765</name>
</gene>
<dbReference type="GO" id="GO:0046872">
    <property type="term" value="F:metal ion binding"/>
    <property type="evidence" value="ECO:0007669"/>
    <property type="project" value="UniProtKB-UniRule"/>
</dbReference>
<dbReference type="Proteomes" id="UP000031408">
    <property type="component" value="Unassembled WGS sequence"/>
</dbReference>
<dbReference type="NCBIfam" id="TIGR00539">
    <property type="entry name" value="hemN_rel"/>
    <property type="match status" value="1"/>
</dbReference>
<dbReference type="GO" id="GO:0051539">
    <property type="term" value="F:4 iron, 4 sulfur cluster binding"/>
    <property type="evidence" value="ECO:0007669"/>
    <property type="project" value="UniProtKB-UniRule"/>
</dbReference>
<proteinExistence type="inferred from homology"/>
<dbReference type="SMART" id="SM00729">
    <property type="entry name" value="Elp3"/>
    <property type="match status" value="1"/>
</dbReference>
<dbReference type="SFLD" id="SFLDG01082">
    <property type="entry name" value="B12-binding_domain_containing"/>
    <property type="match status" value="1"/>
</dbReference>